<feature type="region of interest" description="Disordered" evidence="1">
    <location>
        <begin position="1"/>
        <end position="46"/>
    </location>
</feature>
<keyword evidence="3" id="KW-1185">Reference proteome</keyword>
<dbReference type="RefSeq" id="WP_335961762.1">
    <property type="nucleotide sequence ID" value="NZ_JAXBLX010000020.1"/>
</dbReference>
<evidence type="ECO:0000313" key="2">
    <source>
        <dbReference type="EMBL" id="MFC0471872.1"/>
    </source>
</evidence>
<protein>
    <submittedName>
        <fullName evidence="2">Uncharacterized protein</fullName>
    </submittedName>
</protein>
<reference evidence="2 3" key="1">
    <citation type="submission" date="2024-09" db="EMBL/GenBank/DDBJ databases">
        <authorList>
            <person name="Sun Q."/>
            <person name="Mori K."/>
        </authorList>
    </citation>
    <scope>NUCLEOTIDE SEQUENCE [LARGE SCALE GENOMIC DNA]</scope>
    <source>
        <strain evidence="2 3">NCAIM B.02610</strain>
    </source>
</reference>
<evidence type="ECO:0000256" key="1">
    <source>
        <dbReference type="SAM" id="MobiDB-lite"/>
    </source>
</evidence>
<comment type="caution">
    <text evidence="2">The sequence shown here is derived from an EMBL/GenBank/DDBJ whole genome shotgun (WGS) entry which is preliminary data.</text>
</comment>
<evidence type="ECO:0000313" key="3">
    <source>
        <dbReference type="Proteomes" id="UP001589838"/>
    </source>
</evidence>
<dbReference type="Proteomes" id="UP001589838">
    <property type="component" value="Unassembled WGS sequence"/>
</dbReference>
<sequence>MTNIIDGMDSARFQSANNPGNKQRVKKVEKEDKKMPTVLKDLKNGS</sequence>
<organism evidence="2 3">
    <name type="scientific">Halalkalibacter kiskunsagensis</name>
    <dbReference type="NCBI Taxonomy" id="1548599"/>
    <lineage>
        <taxon>Bacteria</taxon>
        <taxon>Bacillati</taxon>
        <taxon>Bacillota</taxon>
        <taxon>Bacilli</taxon>
        <taxon>Bacillales</taxon>
        <taxon>Bacillaceae</taxon>
        <taxon>Halalkalibacter</taxon>
    </lineage>
</organism>
<feature type="compositionally biased region" description="Basic and acidic residues" evidence="1">
    <location>
        <begin position="26"/>
        <end position="46"/>
    </location>
</feature>
<accession>A0ABV6KFZ0</accession>
<name>A0ABV6KFZ0_9BACI</name>
<gene>
    <name evidence="2" type="ORF">ACFFHM_15550</name>
</gene>
<proteinExistence type="predicted"/>
<feature type="compositionally biased region" description="Polar residues" evidence="1">
    <location>
        <begin position="12"/>
        <end position="21"/>
    </location>
</feature>
<dbReference type="EMBL" id="JBHLUX010000037">
    <property type="protein sequence ID" value="MFC0471872.1"/>
    <property type="molecule type" value="Genomic_DNA"/>
</dbReference>